<organism evidence="11 12">
    <name type="scientific">Clavispora lusitaniae</name>
    <name type="common">Candida lusitaniae</name>
    <dbReference type="NCBI Taxonomy" id="36911"/>
    <lineage>
        <taxon>Eukaryota</taxon>
        <taxon>Fungi</taxon>
        <taxon>Dikarya</taxon>
        <taxon>Ascomycota</taxon>
        <taxon>Saccharomycotina</taxon>
        <taxon>Pichiomycetes</taxon>
        <taxon>Metschnikowiaceae</taxon>
        <taxon>Clavispora</taxon>
    </lineage>
</organism>
<keyword evidence="4" id="KW-0653">Protein transport</keyword>
<gene>
    <name evidence="11" type="ORF">A9F13_23g00132</name>
</gene>
<proteinExistence type="inferred from homology"/>
<dbReference type="Pfam" id="PF04811">
    <property type="entry name" value="Sec23_trunk"/>
    <property type="match status" value="1"/>
</dbReference>
<dbReference type="GO" id="GO:0030127">
    <property type="term" value="C:COPII vesicle coat"/>
    <property type="evidence" value="ECO:0007669"/>
    <property type="project" value="InterPro"/>
</dbReference>
<dbReference type="Gene3D" id="2.60.40.1670">
    <property type="entry name" value="beta-sandwich domain of Sec23/24"/>
    <property type="match status" value="1"/>
</dbReference>
<sequence length="977" mass="106671">MDPVAQLTAGVAALPSRKRRAHHVLANVQSPPLQPPAFYQGNHTGSVPTLALPSMSMPNGSMPDVSRPAFQSMNSQNSQNYPNINNHFSQPNNTNNINYPNTNPNTNPNNNFQPTPTGYASGGLAASGGSVSLNVATPADTRGLSLSATRLAHHAEYATRPFLSFQNVVPPAAGTQYQAVDQGTATPRHMRSTLYTMPETEALRRATHLPVAVTVRPFAPLQPGEDPVPTVDMTQGSGPPRCNRCRTYINPAMAHTAAGSFTCNVCQFGNNHVPLEYVAPLDAAGQRVDRAQRPELHRGVYDIAVPEYYEAGGKAMHHVFLVDVSMASVQRQLPVVAADAIRLAIFGDGDGDSDDGNNNSDPTSYSIMLFDSSVHVFNLAPELDTAQLVSSGDLDDPFVPFHHGLFANPADSRSIIEDALNTMEQLAPGSPEPCLAVAVRTAALALQSAGGGKITALLGTLPSWGPGGSRIKENRNVGRSPSAEAERALYAADNEYIRLLGKDLVAQNVGLDILAVADTPTDVSNLGWLCSVTGGIMRKWTSFVFERDGRALTDQLVSSVKKCVGYQGQLKLRCSNGLQVTQYYGFPSGEASLVGLSSDPAVPVLSEDSTFTILLEYDGSLNTKYDCHFQAAVLYTDRQGTRKVRVVNLVLAVSERLQDVFSFVDQDAVVATVLRDTLSFVGKESLVELRKSVSEKLVQIFTSYRAMSEQNHNMNSTRTNQLIFPDSLKHLPLYFLALLKSRAMRDSSSISIDSRLCDVYDMMSMPLERLAYHLYPALVELHSLADTDCYANGVSADAEENSEEFVGESFLRLPEFKPLTAQSLEPGVYILCNGTTVYVWVHPDANKLLLRDLFGEHIRSVDDIDPYLDSLPELPTNISQQARNLVQYFQKEIIGSGSISSSAIRIVRQGIDSWAHEFRECLVEDHLPSKTVNTSPTLPEFLASLHRAIQGKVDVEKKHIQESTKHDETFVQRMLHF</sequence>
<comment type="similarity">
    <text evidence="2">Belongs to the SEC23/SEC24 family. SEC24 subfamily.</text>
</comment>
<evidence type="ECO:0000256" key="4">
    <source>
        <dbReference type="ARBA" id="ARBA00022927"/>
    </source>
</evidence>
<dbReference type="SUPFAM" id="SSF81811">
    <property type="entry name" value="Helical domain of Sec23/24"/>
    <property type="match status" value="1"/>
</dbReference>
<feature type="region of interest" description="Disordered" evidence="6">
    <location>
        <begin position="74"/>
        <end position="115"/>
    </location>
</feature>
<dbReference type="InterPro" id="IPR029006">
    <property type="entry name" value="ADF-H/Gelsolin-like_dom_sf"/>
</dbReference>
<feature type="domain" description="Sec23/Sec24 helical" evidence="9">
    <location>
        <begin position="665"/>
        <end position="771"/>
    </location>
</feature>
<feature type="domain" description="Zinc finger Sec23/Sec24-type" evidence="7">
    <location>
        <begin position="239"/>
        <end position="277"/>
    </location>
</feature>
<dbReference type="Gene3D" id="3.40.50.410">
    <property type="entry name" value="von Willebrand factor, type A domain"/>
    <property type="match status" value="1"/>
</dbReference>
<feature type="domain" description="Sec23/Sec24 beta-sandwich" evidence="10">
    <location>
        <begin position="565"/>
        <end position="654"/>
    </location>
</feature>
<dbReference type="InterPro" id="IPR012990">
    <property type="entry name" value="Beta-sandwich_Sec23_24"/>
</dbReference>
<keyword evidence="5" id="KW-0333">Golgi apparatus</keyword>
<dbReference type="Proteomes" id="UP000195602">
    <property type="component" value="Unassembled WGS sequence"/>
</dbReference>
<evidence type="ECO:0000313" key="11">
    <source>
        <dbReference type="EMBL" id="OVF05408.1"/>
    </source>
</evidence>
<dbReference type="EMBL" id="LYUB02000023">
    <property type="protein sequence ID" value="OVF05408.1"/>
    <property type="molecule type" value="Genomic_DNA"/>
</dbReference>
<comment type="caution">
    <text evidence="11">The sequence shown here is derived from an EMBL/GenBank/DDBJ whole genome shotgun (WGS) entry which is preliminary data.</text>
</comment>
<comment type="subcellular location">
    <subcellularLocation>
        <location evidence="1">Golgi apparatus membrane</location>
    </subcellularLocation>
</comment>
<dbReference type="SUPFAM" id="SSF82754">
    <property type="entry name" value="C-terminal, gelsolin-like domain of Sec23/24"/>
    <property type="match status" value="1"/>
</dbReference>
<dbReference type="Gene3D" id="1.20.120.730">
    <property type="entry name" value="Sec23/Sec24 helical domain"/>
    <property type="match status" value="1"/>
</dbReference>
<evidence type="ECO:0000259" key="10">
    <source>
        <dbReference type="Pfam" id="PF08033"/>
    </source>
</evidence>
<dbReference type="GO" id="GO:0070971">
    <property type="term" value="C:endoplasmic reticulum exit site"/>
    <property type="evidence" value="ECO:0007669"/>
    <property type="project" value="TreeGrafter"/>
</dbReference>
<evidence type="ECO:0000313" key="12">
    <source>
        <dbReference type="Proteomes" id="UP000195602"/>
    </source>
</evidence>
<dbReference type="GO" id="GO:0006886">
    <property type="term" value="P:intracellular protein transport"/>
    <property type="evidence" value="ECO:0007669"/>
    <property type="project" value="InterPro"/>
</dbReference>
<evidence type="ECO:0000256" key="2">
    <source>
        <dbReference type="ARBA" id="ARBA00008334"/>
    </source>
</evidence>
<name>A0AA91SZP2_CLALS</name>
<dbReference type="InterPro" id="IPR036174">
    <property type="entry name" value="Znf_Sec23_Sec24_sf"/>
</dbReference>
<dbReference type="KEGG" id="clus:A9F13_23g00132"/>
<accession>A0AA91SZP2</accession>
<evidence type="ECO:0000256" key="6">
    <source>
        <dbReference type="SAM" id="MobiDB-lite"/>
    </source>
</evidence>
<evidence type="ECO:0000259" key="9">
    <source>
        <dbReference type="Pfam" id="PF04815"/>
    </source>
</evidence>
<evidence type="ECO:0000259" key="8">
    <source>
        <dbReference type="Pfam" id="PF04811"/>
    </source>
</evidence>
<feature type="domain" description="Sec23/Sec24 trunk" evidence="8">
    <location>
        <begin position="317"/>
        <end position="558"/>
    </location>
</feature>
<dbReference type="GO" id="GO:0008270">
    <property type="term" value="F:zinc ion binding"/>
    <property type="evidence" value="ECO:0007669"/>
    <property type="project" value="InterPro"/>
</dbReference>
<dbReference type="SUPFAM" id="SSF53300">
    <property type="entry name" value="vWA-like"/>
    <property type="match status" value="1"/>
</dbReference>
<dbReference type="GO" id="GO:0000139">
    <property type="term" value="C:Golgi membrane"/>
    <property type="evidence" value="ECO:0007669"/>
    <property type="project" value="UniProtKB-SubCell"/>
</dbReference>
<dbReference type="Gene3D" id="2.30.30.380">
    <property type="entry name" value="Zn-finger domain of Sec23/24"/>
    <property type="match status" value="1"/>
</dbReference>
<dbReference type="InterPro" id="IPR006896">
    <property type="entry name" value="Sec23/24_trunk_dom"/>
</dbReference>
<dbReference type="SUPFAM" id="SSF81995">
    <property type="entry name" value="beta-sandwich domain of Sec23/24"/>
    <property type="match status" value="1"/>
</dbReference>
<evidence type="ECO:0000256" key="1">
    <source>
        <dbReference type="ARBA" id="ARBA00004394"/>
    </source>
</evidence>
<dbReference type="InterPro" id="IPR050550">
    <property type="entry name" value="SEC23_SEC24_subfamily"/>
</dbReference>
<dbReference type="GO" id="GO:0000149">
    <property type="term" value="F:SNARE binding"/>
    <property type="evidence" value="ECO:0007669"/>
    <property type="project" value="TreeGrafter"/>
</dbReference>
<keyword evidence="3" id="KW-0813">Transport</keyword>
<dbReference type="InterPro" id="IPR036175">
    <property type="entry name" value="Sec23/24_helical_dom_sf"/>
</dbReference>
<protein>
    <submittedName>
        <fullName evidence="11">SED5-binding protein</fullName>
    </submittedName>
</protein>
<evidence type="ECO:0000256" key="3">
    <source>
        <dbReference type="ARBA" id="ARBA00022448"/>
    </source>
</evidence>
<dbReference type="InterPro" id="IPR036180">
    <property type="entry name" value="Gelsolin-like_dom_sf"/>
</dbReference>
<dbReference type="SUPFAM" id="SSF82919">
    <property type="entry name" value="Zn-finger domain of Sec23/24"/>
    <property type="match status" value="1"/>
</dbReference>
<reference evidence="11 12" key="1">
    <citation type="submission" date="2017-04" db="EMBL/GenBank/DDBJ databases">
        <title>Draft genome of the yeast Clavispora lusitaniae type strain CBS 6936.</title>
        <authorList>
            <person name="Durrens P."/>
            <person name="Klopp C."/>
            <person name="Biteau N."/>
            <person name="Fitton-Ouhabi V."/>
            <person name="Dementhon K."/>
            <person name="Accoceberry I."/>
            <person name="Sherman D.J."/>
            <person name="Noel T."/>
        </authorList>
    </citation>
    <scope>NUCLEOTIDE SEQUENCE [LARGE SCALE GENOMIC DNA]</scope>
    <source>
        <strain evidence="11 12">CBS 6936</strain>
    </source>
</reference>
<feature type="compositionally biased region" description="Low complexity" evidence="6">
    <location>
        <begin position="91"/>
        <end position="115"/>
    </location>
</feature>
<dbReference type="Pfam" id="PF08033">
    <property type="entry name" value="Sec23_BS"/>
    <property type="match status" value="1"/>
</dbReference>
<feature type="compositionally biased region" description="Polar residues" evidence="6">
    <location>
        <begin position="74"/>
        <end position="90"/>
    </location>
</feature>
<evidence type="ECO:0000256" key="5">
    <source>
        <dbReference type="ARBA" id="ARBA00023034"/>
    </source>
</evidence>
<dbReference type="PANTHER" id="PTHR13803:SF4">
    <property type="entry name" value="SECRETORY 24CD, ISOFORM C"/>
    <property type="match status" value="1"/>
</dbReference>
<dbReference type="PANTHER" id="PTHR13803">
    <property type="entry name" value="SEC24-RELATED PROTEIN"/>
    <property type="match status" value="1"/>
</dbReference>
<dbReference type="AlphaFoldDB" id="A0AA91SZP2"/>
<dbReference type="InterPro" id="IPR006895">
    <property type="entry name" value="Znf_Sec23_Sec24"/>
</dbReference>
<evidence type="ECO:0000259" key="7">
    <source>
        <dbReference type="Pfam" id="PF04810"/>
    </source>
</evidence>
<dbReference type="Pfam" id="PF04815">
    <property type="entry name" value="Sec23_helical"/>
    <property type="match status" value="1"/>
</dbReference>
<dbReference type="Pfam" id="PF04810">
    <property type="entry name" value="zf-Sec23_Sec24"/>
    <property type="match status" value="1"/>
</dbReference>
<dbReference type="InterPro" id="IPR036465">
    <property type="entry name" value="vWFA_dom_sf"/>
</dbReference>
<dbReference type="InterPro" id="IPR006900">
    <property type="entry name" value="Sec23/24_helical_dom"/>
</dbReference>
<dbReference type="Gene3D" id="3.40.20.10">
    <property type="entry name" value="Severin"/>
    <property type="match status" value="1"/>
</dbReference>
<dbReference type="GO" id="GO:0090110">
    <property type="term" value="P:COPII-coated vesicle cargo loading"/>
    <property type="evidence" value="ECO:0007669"/>
    <property type="project" value="TreeGrafter"/>
</dbReference>